<dbReference type="InterPro" id="IPR021834">
    <property type="entry name" value="DUF3426"/>
</dbReference>
<feature type="compositionally biased region" description="Low complexity" evidence="1">
    <location>
        <begin position="85"/>
        <end position="98"/>
    </location>
</feature>
<dbReference type="Proteomes" id="UP000406256">
    <property type="component" value="Unassembled WGS sequence"/>
</dbReference>
<keyword evidence="2" id="KW-0472">Membrane</keyword>
<dbReference type="Pfam" id="PF11906">
    <property type="entry name" value="DUF3426"/>
    <property type="match status" value="1"/>
</dbReference>
<feature type="transmembrane region" description="Helical" evidence="2">
    <location>
        <begin position="228"/>
        <end position="248"/>
    </location>
</feature>
<accession>A0A5E4Y878</accession>
<protein>
    <recommendedName>
        <fullName evidence="3">Zinc finger/thioredoxin putative domain-containing protein</fullName>
    </recommendedName>
</protein>
<evidence type="ECO:0000256" key="1">
    <source>
        <dbReference type="SAM" id="MobiDB-lite"/>
    </source>
</evidence>
<dbReference type="InterPro" id="IPR011723">
    <property type="entry name" value="Znf/thioredoxin_put"/>
</dbReference>
<proteinExistence type="predicted"/>
<gene>
    <name evidence="4" type="ORF">PAN31108_04341</name>
</gene>
<organism evidence="4 5">
    <name type="scientific">Pandoraea anhela</name>
    <dbReference type="NCBI Taxonomy" id="2508295"/>
    <lineage>
        <taxon>Bacteria</taxon>
        <taxon>Pseudomonadati</taxon>
        <taxon>Pseudomonadota</taxon>
        <taxon>Betaproteobacteria</taxon>
        <taxon>Burkholderiales</taxon>
        <taxon>Burkholderiaceae</taxon>
        <taxon>Pandoraea</taxon>
    </lineage>
</organism>
<dbReference type="EMBL" id="CABPSB010000020">
    <property type="protein sequence ID" value="VVE44678.1"/>
    <property type="molecule type" value="Genomic_DNA"/>
</dbReference>
<evidence type="ECO:0000313" key="5">
    <source>
        <dbReference type="Proteomes" id="UP000406256"/>
    </source>
</evidence>
<evidence type="ECO:0000313" key="4">
    <source>
        <dbReference type="EMBL" id="VVE44678.1"/>
    </source>
</evidence>
<dbReference type="Pfam" id="PF13719">
    <property type="entry name" value="Zn_ribbon_5"/>
    <property type="match status" value="1"/>
</dbReference>
<feature type="domain" description="Zinc finger/thioredoxin putative" evidence="3">
    <location>
        <begin position="8"/>
        <end position="43"/>
    </location>
</feature>
<dbReference type="OrthoDB" id="5294582at2"/>
<sequence length="407" mass="42196">MTQSSRVLATRCPHCHTVFRVVADQLKLRDGLVRCGHCREVFDGRAYLCDPPADESDAAASAGRAAGPLDAGASAAPPAPPTSPAPASSSASSSSAFPVSPPASPDIATAADLTARPEVRASAGMSVAPTRLAALPDAVTAPAPAPRGVGTAGTGRDKPVPEMLGPTAIAALLGSPDESRARMQHGPGRYIDDEDPTVLTAPTASPARRETPSPSGLEQHKRPGVARALWRVCMALAVIGLLAQWAWIERAALVDRMPALHGVFAAIGRPLHVPIGLPRQPDQIQISSVTLVTDAAAGAPAAQSTDTAAESPASDASATPAGTVPMTLTVFMRNQAGHAVAWPSLELTLSDLDGKPVVRRVFSANEYVTETAMRETGLAPRNERTIRLRLSAQAALASNYRVLAFYP</sequence>
<feature type="region of interest" description="Disordered" evidence="1">
    <location>
        <begin position="138"/>
        <end position="162"/>
    </location>
</feature>
<reference evidence="4 5" key="1">
    <citation type="submission" date="2019-08" db="EMBL/GenBank/DDBJ databases">
        <authorList>
            <person name="Peeters C."/>
        </authorList>
    </citation>
    <scope>NUCLEOTIDE SEQUENCE [LARGE SCALE GENOMIC DNA]</scope>
    <source>
        <strain evidence="4 5">LMG 31108</strain>
    </source>
</reference>
<name>A0A5E4Y878_9BURK</name>
<keyword evidence="2" id="KW-0812">Transmembrane</keyword>
<evidence type="ECO:0000259" key="3">
    <source>
        <dbReference type="Pfam" id="PF13719"/>
    </source>
</evidence>
<feature type="compositionally biased region" description="Low complexity" evidence="1">
    <location>
        <begin position="58"/>
        <end position="76"/>
    </location>
</feature>
<keyword evidence="5" id="KW-1185">Reference proteome</keyword>
<feature type="region of interest" description="Disordered" evidence="1">
    <location>
        <begin position="54"/>
        <end position="103"/>
    </location>
</feature>
<dbReference type="RefSeq" id="WP_150670834.1">
    <property type="nucleotide sequence ID" value="NZ_CABPSB010000020.1"/>
</dbReference>
<feature type="region of interest" description="Disordered" evidence="1">
    <location>
        <begin position="174"/>
        <end position="222"/>
    </location>
</feature>
<dbReference type="NCBIfam" id="TIGR02098">
    <property type="entry name" value="MJ0042_CXXC"/>
    <property type="match status" value="1"/>
</dbReference>
<evidence type="ECO:0000256" key="2">
    <source>
        <dbReference type="SAM" id="Phobius"/>
    </source>
</evidence>
<keyword evidence="2" id="KW-1133">Transmembrane helix</keyword>
<dbReference type="AlphaFoldDB" id="A0A5E4Y878"/>